<evidence type="ECO:0000313" key="2">
    <source>
        <dbReference type="EMBL" id="AJW29465.1"/>
    </source>
</evidence>
<organism evidence="2">
    <name type="scientific">Sphingomonas sp. JE1</name>
    <dbReference type="NCBI Taxonomy" id="1628059"/>
    <lineage>
        <taxon>Bacteria</taxon>
        <taxon>Pseudomonadati</taxon>
        <taxon>Pseudomonadota</taxon>
        <taxon>Alphaproteobacteria</taxon>
        <taxon>Sphingomonadales</taxon>
        <taxon>Sphingomonadaceae</taxon>
        <taxon>Sphingomonas</taxon>
    </lineage>
</organism>
<proteinExistence type="predicted"/>
<dbReference type="AlphaFoldDB" id="A0A0D4ZZJ7"/>
<dbReference type="InterPro" id="IPR007842">
    <property type="entry name" value="HEPN_dom"/>
</dbReference>
<reference evidence="2" key="1">
    <citation type="submission" date="2014-06" db="EMBL/GenBank/DDBJ databases">
        <title>Molecular and ecological studies on carbamate pesticide degrading bacteria isolated from agricultural soils.</title>
        <authorList>
            <person name="Kim D.-U."/>
            <person name="Ka J.-O."/>
        </authorList>
    </citation>
    <scope>NUCLEOTIDE SEQUENCE</scope>
    <source>
        <strain evidence="2">JE1</strain>
        <plasmid evidence="2">pJE1</plasmid>
    </source>
</reference>
<gene>
    <name evidence="2" type="ORF">pJE1_043</name>
</gene>
<dbReference type="Pfam" id="PF05168">
    <property type="entry name" value="HEPN"/>
    <property type="match status" value="1"/>
</dbReference>
<sequence>MTPSPGIDHLPWPVRQDLRTVTALLFEAFAETLKGRLSEQYRTGRIVKLILHGFPDPSNGTAGHAFPLWAIVNHPKLVRRKQDWHLVRDRLRRAWEFGEIARPVRLTVHSLQQVNSVLAEGIPDFVTMASGGISLYEMEGFRFASPRLLPPSERHARGQAEFVRWYKRASDFLTGAAFHRNDDNNPMTALLLHQACEHLYQCVTWTLALHGRRTHALDELRELAESHDVRLKAIWPGDSRFERRCFSRIARAYVEARYVPSFAITDAELAWAMQRVIELHGLVEELCRERLAAMARAILPCHDQCSAQGVQHAQL</sequence>
<dbReference type="Gene3D" id="1.20.120.330">
    <property type="entry name" value="Nucleotidyltransferases domain 2"/>
    <property type="match status" value="1"/>
</dbReference>
<dbReference type="SMART" id="SM00748">
    <property type="entry name" value="HEPN"/>
    <property type="match status" value="1"/>
</dbReference>
<dbReference type="PROSITE" id="PS50910">
    <property type="entry name" value="HEPN"/>
    <property type="match status" value="1"/>
</dbReference>
<dbReference type="EMBL" id="KM017071">
    <property type="protein sequence ID" value="AJW29465.1"/>
    <property type="molecule type" value="Genomic_DNA"/>
</dbReference>
<keyword evidence="2" id="KW-0614">Plasmid</keyword>
<geneLocation type="plasmid" evidence="2">
    <name>pJE1</name>
</geneLocation>
<dbReference type="SUPFAM" id="SSF81593">
    <property type="entry name" value="Nucleotidyltransferase substrate binding subunit/domain"/>
    <property type="match status" value="1"/>
</dbReference>
<evidence type="ECO:0000259" key="1">
    <source>
        <dbReference type="PROSITE" id="PS50910"/>
    </source>
</evidence>
<protein>
    <recommendedName>
        <fullName evidence="1">HEPN domain-containing protein</fullName>
    </recommendedName>
</protein>
<dbReference type="RefSeq" id="WP_087575745.1">
    <property type="nucleotide sequence ID" value="NZ_KM017071.1"/>
</dbReference>
<name>A0A0D4ZZJ7_9SPHN</name>
<feature type="domain" description="HEPN" evidence="1">
    <location>
        <begin position="166"/>
        <end position="286"/>
    </location>
</feature>
<accession>A0A0D4ZZJ7</accession>